<protein>
    <submittedName>
        <fullName evidence="2">PilZ domain-containing protein</fullName>
    </submittedName>
</protein>
<evidence type="ECO:0000313" key="2">
    <source>
        <dbReference type="EMBL" id="SHN64678.1"/>
    </source>
</evidence>
<reference evidence="3" key="1">
    <citation type="submission" date="2016-12" db="EMBL/GenBank/DDBJ databases">
        <authorList>
            <person name="Varghese N."/>
            <person name="Submissions S."/>
        </authorList>
    </citation>
    <scope>NUCLEOTIDE SEQUENCE [LARGE SCALE GENOMIC DNA]</scope>
    <source>
        <strain evidence="3">DSM 11032</strain>
    </source>
</reference>
<dbReference type="RefSeq" id="WP_072675601.1">
    <property type="nucleotide sequence ID" value="NZ_FRDF01000018.1"/>
</dbReference>
<dbReference type="AlphaFoldDB" id="A0A1M7T1U1"/>
<proteinExistence type="predicted"/>
<dbReference type="EMBL" id="FRDF01000018">
    <property type="protein sequence ID" value="SHN64678.1"/>
    <property type="molecule type" value="Genomic_DNA"/>
</dbReference>
<dbReference type="InterPro" id="IPR009875">
    <property type="entry name" value="PilZ_domain"/>
</dbReference>
<evidence type="ECO:0000259" key="1">
    <source>
        <dbReference type="Pfam" id="PF07238"/>
    </source>
</evidence>
<keyword evidence="3" id="KW-1185">Reference proteome</keyword>
<dbReference type="OrthoDB" id="7391769at2"/>
<dbReference type="Gene3D" id="2.40.10.220">
    <property type="entry name" value="predicted glycosyltransferase like domains"/>
    <property type="match status" value="1"/>
</dbReference>
<feature type="domain" description="PilZ" evidence="1">
    <location>
        <begin position="18"/>
        <end position="103"/>
    </location>
</feature>
<dbReference type="GO" id="GO:0035438">
    <property type="term" value="F:cyclic-di-GMP binding"/>
    <property type="evidence" value="ECO:0007669"/>
    <property type="project" value="InterPro"/>
</dbReference>
<dbReference type="STRING" id="198312.SAMN02745193_02769"/>
<dbReference type="SUPFAM" id="SSF141371">
    <property type="entry name" value="PilZ domain-like"/>
    <property type="match status" value="1"/>
</dbReference>
<dbReference type="Pfam" id="PF07238">
    <property type="entry name" value="PilZ"/>
    <property type="match status" value="1"/>
</dbReference>
<accession>A0A1M7T1U1</accession>
<dbReference type="Proteomes" id="UP000184391">
    <property type="component" value="Unassembled WGS sequence"/>
</dbReference>
<gene>
    <name evidence="2" type="ORF">SAMN02745193_02769</name>
</gene>
<sequence length="135" mass="14839">MLQPVRPHESPFPRPAGRRSAPRLRLAIPVRLVATYATETCVLLDLSRSGARIGLARPLPCGDCAYLQIAGIEAFAEVVRRDPGVAGGVNGLVFDQSLPDAAVLAVRRHAETFEQREREAFRDQVRRWVKGESPA</sequence>
<name>A0A1M7T1U1_9SPHN</name>
<organism evidence="2 3">
    <name type="scientific">Erythrobacter sanguineus</name>
    <dbReference type="NCBI Taxonomy" id="198312"/>
    <lineage>
        <taxon>Bacteria</taxon>
        <taxon>Pseudomonadati</taxon>
        <taxon>Pseudomonadota</taxon>
        <taxon>Alphaproteobacteria</taxon>
        <taxon>Sphingomonadales</taxon>
        <taxon>Erythrobacteraceae</taxon>
        <taxon>Erythrobacter/Porphyrobacter group</taxon>
        <taxon>Erythrobacter</taxon>
    </lineage>
</organism>
<evidence type="ECO:0000313" key="3">
    <source>
        <dbReference type="Proteomes" id="UP000184391"/>
    </source>
</evidence>